<protein>
    <submittedName>
        <fullName evidence="4">Heterodimeric geranylgeranyl pyrophosphate synthase small subunit</fullName>
    </submittedName>
</protein>
<comment type="cofactor">
    <cofactor evidence="1">
        <name>Mg(2+)</name>
        <dbReference type="ChEBI" id="CHEBI:18420"/>
    </cofactor>
</comment>
<dbReference type="GO" id="GO:0046872">
    <property type="term" value="F:metal ion binding"/>
    <property type="evidence" value="ECO:0007669"/>
    <property type="project" value="UniProtKB-KW"/>
</dbReference>
<dbReference type="EMBL" id="KE343702">
    <property type="protein sequence ID" value="EXB38722.1"/>
    <property type="molecule type" value="Genomic_DNA"/>
</dbReference>
<evidence type="ECO:0000256" key="1">
    <source>
        <dbReference type="ARBA" id="ARBA00001946"/>
    </source>
</evidence>
<keyword evidence="2" id="KW-0479">Metal-binding</keyword>
<dbReference type="SUPFAM" id="SSF48576">
    <property type="entry name" value="Terpenoid synthases"/>
    <property type="match status" value="1"/>
</dbReference>
<gene>
    <name evidence="4" type="ORF">L484_004517</name>
</gene>
<accession>W9QS06</accession>
<dbReference type="GO" id="GO:0004659">
    <property type="term" value="F:prenyltransferase activity"/>
    <property type="evidence" value="ECO:0007669"/>
    <property type="project" value="TreeGrafter"/>
</dbReference>
<keyword evidence="3" id="KW-0460">Magnesium</keyword>
<keyword evidence="5" id="KW-1185">Reference proteome</keyword>
<evidence type="ECO:0000256" key="2">
    <source>
        <dbReference type="ARBA" id="ARBA00022723"/>
    </source>
</evidence>
<dbReference type="InterPro" id="IPR008949">
    <property type="entry name" value="Isoprenoid_synthase_dom_sf"/>
</dbReference>
<sequence length="306" mass="33229">MAAYCLHNTSALRLNNPTLSSFSCRPLLCQVPRKIITMCRDQSSYCASITAEIEAHLKQAIPLKPPLTVFEPMHHMTFSAPLNSAPALCVAACELIGGSRSQAMAAASALYLMLAASVTHEKLHIPNRLKPKPKPAPGVCSANGPMFDLMFLDAMVPFGYELLAISDDPDQDTSGRVLRVIVELARAMGSQGIIHAQYQGVIVSQLDGGGSNNIELIDDMCRKKEGRVHACAAACGAILGGANEEEIEKLRKYGLYVGIIQGYTNRLGRKVKEIERVVELRNLALKELDHFKGQKVEEISSFIVGP</sequence>
<evidence type="ECO:0000313" key="5">
    <source>
        <dbReference type="Proteomes" id="UP000030645"/>
    </source>
</evidence>
<proteinExistence type="predicted"/>
<dbReference type="Gene3D" id="1.10.600.10">
    <property type="entry name" value="Farnesyl Diphosphate Synthase"/>
    <property type="match status" value="1"/>
</dbReference>
<reference evidence="5" key="1">
    <citation type="submission" date="2013-01" db="EMBL/GenBank/DDBJ databases">
        <title>Draft Genome Sequence of a Mulberry Tree, Morus notabilis C.K. Schneid.</title>
        <authorList>
            <person name="He N."/>
            <person name="Zhao S."/>
        </authorList>
    </citation>
    <scope>NUCLEOTIDE SEQUENCE</scope>
</reference>
<dbReference type="PANTHER" id="PTHR43281:SF6">
    <property type="entry name" value="HETERODIMERIC GERANYLGERANYL PYROPHOSPHATE SYNTHASE SMALL SUBUNIT, CHLOROPLASTIC-LIKE"/>
    <property type="match status" value="1"/>
</dbReference>
<evidence type="ECO:0000256" key="3">
    <source>
        <dbReference type="ARBA" id="ARBA00022842"/>
    </source>
</evidence>
<dbReference type="AlphaFoldDB" id="W9QS06"/>
<dbReference type="STRING" id="981085.W9QS06"/>
<dbReference type="eggNOG" id="KOG0776">
    <property type="taxonomic scope" value="Eukaryota"/>
</dbReference>
<dbReference type="CDD" id="cd00385">
    <property type="entry name" value="Isoprenoid_Biosyn_C1"/>
    <property type="match status" value="1"/>
</dbReference>
<name>W9QS06_9ROSA</name>
<dbReference type="PANTHER" id="PTHR43281">
    <property type="entry name" value="FARNESYL DIPHOSPHATE SYNTHASE"/>
    <property type="match status" value="1"/>
</dbReference>
<dbReference type="Proteomes" id="UP000030645">
    <property type="component" value="Unassembled WGS sequence"/>
</dbReference>
<organism evidence="4 5">
    <name type="scientific">Morus notabilis</name>
    <dbReference type="NCBI Taxonomy" id="981085"/>
    <lineage>
        <taxon>Eukaryota</taxon>
        <taxon>Viridiplantae</taxon>
        <taxon>Streptophyta</taxon>
        <taxon>Embryophyta</taxon>
        <taxon>Tracheophyta</taxon>
        <taxon>Spermatophyta</taxon>
        <taxon>Magnoliopsida</taxon>
        <taxon>eudicotyledons</taxon>
        <taxon>Gunneridae</taxon>
        <taxon>Pentapetalae</taxon>
        <taxon>rosids</taxon>
        <taxon>fabids</taxon>
        <taxon>Rosales</taxon>
        <taxon>Moraceae</taxon>
        <taxon>Moreae</taxon>
        <taxon>Morus</taxon>
    </lineage>
</organism>
<evidence type="ECO:0000313" key="4">
    <source>
        <dbReference type="EMBL" id="EXB38722.1"/>
    </source>
</evidence>